<dbReference type="Gene3D" id="3.40.50.150">
    <property type="entry name" value="Vaccinia Virus protein VP39"/>
    <property type="match status" value="1"/>
</dbReference>
<evidence type="ECO:0000256" key="3">
    <source>
        <dbReference type="ARBA" id="ARBA00022603"/>
    </source>
</evidence>
<evidence type="ECO:0000256" key="7">
    <source>
        <dbReference type="HAMAP-Rule" id="MF_01057"/>
    </source>
</evidence>
<keyword evidence="4 7" id="KW-0808">Transferase</keyword>
<dbReference type="PROSITE" id="PS51625">
    <property type="entry name" value="SAM_MT_TRMB"/>
    <property type="match status" value="1"/>
</dbReference>
<keyword evidence="3 7" id="KW-0489">Methyltransferase</keyword>
<dbReference type="InterPro" id="IPR055361">
    <property type="entry name" value="tRNA_methyltr_TrmB_bact"/>
</dbReference>
<feature type="binding site" evidence="7">
    <location>
        <position position="118"/>
    </location>
    <ligand>
        <name>S-adenosyl-L-methionine</name>
        <dbReference type="ChEBI" id="CHEBI:59789"/>
    </ligand>
</feature>
<dbReference type="Pfam" id="PF02390">
    <property type="entry name" value="Methyltransf_4"/>
    <property type="match status" value="1"/>
</dbReference>
<comment type="similarity">
    <text evidence="7">Belongs to the class I-like SAM-binding methyltransferase superfamily. TrmB family.</text>
</comment>
<dbReference type="GO" id="GO:0008176">
    <property type="term" value="F:tRNA (guanine(46)-N7)-methyltransferase activity"/>
    <property type="evidence" value="ECO:0007669"/>
    <property type="project" value="UniProtKB-UniRule"/>
</dbReference>
<comment type="caution">
    <text evidence="7">Lacks conserved residue(s) required for the propagation of feature annotation.</text>
</comment>
<dbReference type="InterPro" id="IPR029063">
    <property type="entry name" value="SAM-dependent_MTases_sf"/>
</dbReference>
<name>A0A926NCK2_9BACL</name>
<dbReference type="GO" id="GO:0043527">
    <property type="term" value="C:tRNA methyltransferase complex"/>
    <property type="evidence" value="ECO:0007669"/>
    <property type="project" value="TreeGrafter"/>
</dbReference>
<comment type="function">
    <text evidence="2 7">Catalyzes the formation of N(7)-methylguanine at position 46 (m7G46) in tRNA.</text>
</comment>
<evidence type="ECO:0000256" key="6">
    <source>
        <dbReference type="ARBA" id="ARBA00022694"/>
    </source>
</evidence>
<dbReference type="EC" id="2.1.1.33" evidence="7"/>
<dbReference type="SUPFAM" id="SSF53335">
    <property type="entry name" value="S-adenosyl-L-methionine-dependent methyltransferases"/>
    <property type="match status" value="1"/>
</dbReference>
<feature type="binding site" evidence="7">
    <location>
        <position position="96"/>
    </location>
    <ligand>
        <name>S-adenosyl-L-methionine</name>
        <dbReference type="ChEBI" id="CHEBI:59789"/>
    </ligand>
</feature>
<keyword evidence="9" id="KW-1185">Reference proteome</keyword>
<evidence type="ECO:0000256" key="2">
    <source>
        <dbReference type="ARBA" id="ARBA00003015"/>
    </source>
</evidence>
<feature type="binding site" evidence="7">
    <location>
        <position position="69"/>
    </location>
    <ligand>
        <name>S-adenosyl-L-methionine</name>
        <dbReference type="ChEBI" id="CHEBI:59789"/>
    </ligand>
</feature>
<feature type="binding site" evidence="7">
    <location>
        <begin position="192"/>
        <end position="195"/>
    </location>
    <ligand>
        <name>substrate</name>
    </ligand>
</feature>
<gene>
    <name evidence="7 8" type="primary">trmB</name>
    <name evidence="8" type="ORF">IC620_00995</name>
</gene>
<proteinExistence type="inferred from homology"/>
<dbReference type="EMBL" id="JACXAH010000002">
    <property type="protein sequence ID" value="MBD1370938.1"/>
    <property type="molecule type" value="Genomic_DNA"/>
</dbReference>
<evidence type="ECO:0000256" key="5">
    <source>
        <dbReference type="ARBA" id="ARBA00022691"/>
    </source>
</evidence>
<evidence type="ECO:0000313" key="9">
    <source>
        <dbReference type="Proteomes" id="UP000661691"/>
    </source>
</evidence>
<feature type="binding site" evidence="7">
    <location>
        <position position="122"/>
    </location>
    <ligand>
        <name>substrate</name>
    </ligand>
</feature>
<dbReference type="NCBIfam" id="TIGR00091">
    <property type="entry name" value="tRNA (guanosine(46)-N7)-methyltransferase TrmB"/>
    <property type="match status" value="1"/>
</dbReference>
<evidence type="ECO:0000256" key="4">
    <source>
        <dbReference type="ARBA" id="ARBA00022679"/>
    </source>
</evidence>
<feature type="binding site" evidence="7">
    <location>
        <position position="154"/>
    </location>
    <ligand>
        <name>substrate</name>
    </ligand>
</feature>
<feature type="binding site" evidence="7">
    <location>
        <position position="44"/>
    </location>
    <ligand>
        <name>S-adenosyl-L-methionine</name>
        <dbReference type="ChEBI" id="CHEBI:59789"/>
    </ligand>
</feature>
<keyword evidence="6 7" id="KW-0819">tRNA processing</keyword>
<dbReference type="PANTHER" id="PTHR23417">
    <property type="entry name" value="3-DEOXY-D-MANNO-OCTULOSONIC-ACID TRANSFERASE/TRNA GUANINE-N 7 - -METHYLTRANSFERASE"/>
    <property type="match status" value="1"/>
</dbReference>
<dbReference type="Proteomes" id="UP000661691">
    <property type="component" value="Unassembled WGS sequence"/>
</dbReference>
<dbReference type="AlphaFoldDB" id="A0A926NCK2"/>
<protein>
    <recommendedName>
        <fullName evidence="7">tRNA (guanine-N(7)-)-methyltransferase</fullName>
        <ecNumber evidence="7">2.1.1.33</ecNumber>
    </recommendedName>
    <alternativeName>
        <fullName evidence="7">tRNA (guanine(46)-N(7))-methyltransferase</fullName>
    </alternativeName>
    <alternativeName>
        <fullName evidence="7">tRNA(m7G46)-methyltransferase</fullName>
    </alternativeName>
</protein>
<reference evidence="9" key="1">
    <citation type="submission" date="2022-10" db="EMBL/GenBank/DDBJ databases">
        <title>A novel bacterium of genus Hazenella, isolated from South China Sea.</title>
        <authorList>
            <person name="Huang H."/>
            <person name="Mo K."/>
            <person name="Hu Y."/>
        </authorList>
    </citation>
    <scope>NUCLEOTIDE SEQUENCE [LARGE SCALE GENOMIC DNA]</scope>
    <source>
        <strain evidence="9">IB182357</strain>
    </source>
</reference>
<comment type="caution">
    <text evidence="8">The sequence shown here is derived from an EMBL/GenBank/DDBJ whole genome shotgun (WGS) entry which is preliminary data.</text>
</comment>
<keyword evidence="5 7" id="KW-0949">S-adenosyl-L-methionine</keyword>
<organism evidence="8 9">
    <name type="scientific">Polycladospora coralii</name>
    <dbReference type="NCBI Taxonomy" id="2771432"/>
    <lineage>
        <taxon>Bacteria</taxon>
        <taxon>Bacillati</taxon>
        <taxon>Bacillota</taxon>
        <taxon>Bacilli</taxon>
        <taxon>Bacillales</taxon>
        <taxon>Thermoactinomycetaceae</taxon>
        <taxon>Polycladospora</taxon>
    </lineage>
</organism>
<evidence type="ECO:0000313" key="8">
    <source>
        <dbReference type="EMBL" id="MBD1370938.1"/>
    </source>
</evidence>
<dbReference type="InterPro" id="IPR003358">
    <property type="entry name" value="tRNA_(Gua-N-7)_MeTrfase_Trmb"/>
</dbReference>
<accession>A0A926NCK2</accession>
<dbReference type="PANTHER" id="PTHR23417:SF14">
    <property type="entry name" value="PENTACOTRIPEPTIDE-REPEAT REGION OF PRORP DOMAIN-CONTAINING PROTEIN"/>
    <property type="match status" value="1"/>
</dbReference>
<dbReference type="RefSeq" id="WP_191139159.1">
    <property type="nucleotide sequence ID" value="NZ_JACXAG020000002.1"/>
</dbReference>
<sequence length="214" mass="24854">MRLRRNPHAKEILMNHPLVDVATNHHKGSWKSRFSNPHNPLNVELGTGKGQFLAKASSAYPEMNWIGIEKIEEPLVKAVLKGTETENENLRYLWMDILELTEVFAEGEVNRFYLHFSDPWPKARHAKRRLTAPSFLNQYKQLLHPDGDLILKTDSLSLYEYSLEMFTDNGFEFLASSRDLHHSIYASENITTEYEEKFASRGNPIYYVKVKPCK</sequence>
<comment type="catalytic activity">
    <reaction evidence="1 7">
        <text>guanosine(46) in tRNA + S-adenosyl-L-methionine = N(7)-methylguanosine(46) in tRNA + S-adenosyl-L-homocysteine</text>
        <dbReference type="Rhea" id="RHEA:42708"/>
        <dbReference type="Rhea" id="RHEA-COMP:10188"/>
        <dbReference type="Rhea" id="RHEA-COMP:10189"/>
        <dbReference type="ChEBI" id="CHEBI:57856"/>
        <dbReference type="ChEBI" id="CHEBI:59789"/>
        <dbReference type="ChEBI" id="CHEBI:74269"/>
        <dbReference type="ChEBI" id="CHEBI:74480"/>
        <dbReference type="EC" id="2.1.1.33"/>
    </reaction>
</comment>
<dbReference type="NCBIfam" id="NF001080">
    <property type="entry name" value="PRK00121.2-2"/>
    <property type="match status" value="1"/>
</dbReference>
<dbReference type="HAMAP" id="MF_01057">
    <property type="entry name" value="tRNA_methyltr_TrmB"/>
    <property type="match status" value="1"/>
</dbReference>
<evidence type="ECO:0000256" key="1">
    <source>
        <dbReference type="ARBA" id="ARBA00000142"/>
    </source>
</evidence>
<comment type="pathway">
    <text evidence="7">tRNA modification; N(7)-methylguanine-tRNA biosynthesis.</text>
</comment>